<keyword evidence="4 14" id="KW-0812">Transmembrane</keyword>
<feature type="chain" id="PRO_5015606497" evidence="15">
    <location>
        <begin position="20"/>
        <end position="1401"/>
    </location>
</feature>
<evidence type="ECO:0000256" key="1">
    <source>
        <dbReference type="ARBA" id="ARBA00004141"/>
    </source>
</evidence>
<keyword evidence="3" id="KW-0813">Transport</keyword>
<dbReference type="GO" id="GO:0016020">
    <property type="term" value="C:membrane"/>
    <property type="evidence" value="ECO:0007669"/>
    <property type="project" value="UniProtKB-SubCell"/>
</dbReference>
<keyword evidence="11" id="KW-1071">Ligand-gated ion channel</keyword>
<dbReference type="Pfam" id="PF10613">
    <property type="entry name" value="Lig_chan-Glu_bd"/>
    <property type="match status" value="1"/>
</dbReference>
<dbReference type="FunFam" id="1.10.287.70:FF:000037">
    <property type="entry name" value="Glutamate receptor"/>
    <property type="match status" value="1"/>
</dbReference>
<feature type="transmembrane region" description="Helical" evidence="14">
    <location>
        <begin position="1115"/>
        <end position="1133"/>
    </location>
</feature>
<evidence type="ECO:0000256" key="4">
    <source>
        <dbReference type="ARBA" id="ARBA00022692"/>
    </source>
</evidence>
<comment type="similarity">
    <text evidence="2">Belongs to the glutamate-gated ion channel (TC 1.A.10.1) family.</text>
</comment>
<dbReference type="Gene3D" id="3.40.50.2300">
    <property type="match status" value="4"/>
</dbReference>
<dbReference type="InterPro" id="IPR019594">
    <property type="entry name" value="Glu/Gly-bd"/>
</dbReference>
<dbReference type="FunFam" id="3.40.190.10:FF:000175">
    <property type="entry name" value="Glutamate receptor"/>
    <property type="match status" value="1"/>
</dbReference>
<protein>
    <submittedName>
        <fullName evidence="17">GPCR, family 3</fullName>
    </submittedName>
</protein>
<feature type="transmembrane region" description="Helical" evidence="14">
    <location>
        <begin position="1055"/>
        <end position="1073"/>
    </location>
</feature>
<dbReference type="CDD" id="cd13686">
    <property type="entry name" value="GluR_Plant"/>
    <property type="match status" value="1"/>
</dbReference>
<evidence type="ECO:0000256" key="7">
    <source>
        <dbReference type="ARBA" id="ARBA00023065"/>
    </source>
</evidence>
<evidence type="ECO:0000256" key="5">
    <source>
        <dbReference type="ARBA" id="ARBA00022729"/>
    </source>
</evidence>
<dbReference type="GO" id="GO:1901701">
    <property type="term" value="P:cellular response to oxygen-containing compound"/>
    <property type="evidence" value="ECO:0007669"/>
    <property type="project" value="UniProtKB-ARBA"/>
</dbReference>
<evidence type="ECO:0000256" key="3">
    <source>
        <dbReference type="ARBA" id="ARBA00022448"/>
    </source>
</evidence>
<dbReference type="EMBL" id="PKPP01001687">
    <property type="protein sequence ID" value="PWA80691.1"/>
    <property type="molecule type" value="Genomic_DNA"/>
</dbReference>
<dbReference type="GO" id="GO:0007165">
    <property type="term" value="P:signal transduction"/>
    <property type="evidence" value="ECO:0007669"/>
    <property type="project" value="UniProtKB-ARBA"/>
</dbReference>
<organism evidence="17 18">
    <name type="scientific">Artemisia annua</name>
    <name type="common">Sweet wormwood</name>
    <dbReference type="NCBI Taxonomy" id="35608"/>
    <lineage>
        <taxon>Eukaryota</taxon>
        <taxon>Viridiplantae</taxon>
        <taxon>Streptophyta</taxon>
        <taxon>Embryophyta</taxon>
        <taxon>Tracheophyta</taxon>
        <taxon>Spermatophyta</taxon>
        <taxon>Magnoliopsida</taxon>
        <taxon>eudicotyledons</taxon>
        <taxon>Gunneridae</taxon>
        <taxon>Pentapetalae</taxon>
        <taxon>asterids</taxon>
        <taxon>campanulids</taxon>
        <taxon>Asterales</taxon>
        <taxon>Asteraceae</taxon>
        <taxon>Asteroideae</taxon>
        <taxon>Anthemideae</taxon>
        <taxon>Artemisiinae</taxon>
        <taxon>Artemisia</taxon>
    </lineage>
</organism>
<dbReference type="STRING" id="35608.A0A2U1P4K1"/>
<dbReference type="PANTHER" id="PTHR34836">
    <property type="entry name" value="OS06G0188250 PROTEIN"/>
    <property type="match status" value="1"/>
</dbReference>
<evidence type="ECO:0000256" key="13">
    <source>
        <dbReference type="SAM" id="MobiDB-lite"/>
    </source>
</evidence>
<dbReference type="Proteomes" id="UP000245207">
    <property type="component" value="Unassembled WGS sequence"/>
</dbReference>
<dbReference type="InterPro" id="IPR015683">
    <property type="entry name" value="Ionotropic_Glu_rcpt"/>
</dbReference>
<dbReference type="FunFam" id="3.40.190.10:FF:000054">
    <property type="entry name" value="Glutamate receptor"/>
    <property type="match status" value="1"/>
</dbReference>
<keyword evidence="7" id="KW-0406">Ion transport</keyword>
<feature type="domain" description="Ionotropic glutamate receptor C-terminal" evidence="16">
    <location>
        <begin position="933"/>
        <end position="1276"/>
    </location>
</feature>
<evidence type="ECO:0000256" key="8">
    <source>
        <dbReference type="ARBA" id="ARBA00023136"/>
    </source>
</evidence>
<dbReference type="InterPro" id="IPR044440">
    <property type="entry name" value="GABAb_receptor_plant_PBP1"/>
</dbReference>
<dbReference type="Gene3D" id="3.40.190.10">
    <property type="entry name" value="Periplasmic binding protein-like II"/>
    <property type="match status" value="2"/>
</dbReference>
<gene>
    <name evidence="17" type="ORF">CTI12_AA194250</name>
</gene>
<comment type="caution">
    <text evidence="17">The sequence shown here is derived from an EMBL/GenBank/DDBJ whole genome shotgun (WGS) entry which is preliminary data.</text>
</comment>
<dbReference type="FunFam" id="3.40.50.2300:FF:000081">
    <property type="entry name" value="Glutamate receptor"/>
    <property type="match status" value="2"/>
</dbReference>
<evidence type="ECO:0000256" key="12">
    <source>
        <dbReference type="ARBA" id="ARBA00023303"/>
    </source>
</evidence>
<dbReference type="PRINTS" id="PR01176">
    <property type="entry name" value="GABABRECEPTR"/>
</dbReference>
<feature type="compositionally biased region" description="Polar residues" evidence="13">
    <location>
        <begin position="1381"/>
        <end position="1401"/>
    </location>
</feature>
<dbReference type="Pfam" id="PF01094">
    <property type="entry name" value="ANF_receptor"/>
    <property type="match status" value="2"/>
</dbReference>
<evidence type="ECO:0000256" key="14">
    <source>
        <dbReference type="SAM" id="Phobius"/>
    </source>
</evidence>
<keyword evidence="10" id="KW-0325">Glycoprotein</keyword>
<dbReference type="InterPro" id="IPR028082">
    <property type="entry name" value="Peripla_BP_I"/>
</dbReference>
<dbReference type="Pfam" id="PF00060">
    <property type="entry name" value="Lig_chan"/>
    <property type="match status" value="1"/>
</dbReference>
<dbReference type="CDD" id="cd19990">
    <property type="entry name" value="PBP1_GABAb_receptor_plant"/>
    <property type="match status" value="2"/>
</dbReference>
<name>A0A2U1P4K1_ARTAN</name>
<keyword evidence="12" id="KW-0407">Ion channel</keyword>
<dbReference type="SMART" id="SM00079">
    <property type="entry name" value="PBPe"/>
    <property type="match status" value="1"/>
</dbReference>
<feature type="transmembrane region" description="Helical" evidence="14">
    <location>
        <begin position="1296"/>
        <end position="1316"/>
    </location>
</feature>
<comment type="subcellular location">
    <subcellularLocation>
        <location evidence="1">Membrane</location>
        <topology evidence="1">Multi-pass membrane protein</topology>
    </subcellularLocation>
</comment>
<accession>A0A2U1P4K1</accession>
<keyword evidence="6 14" id="KW-1133">Transmembrane helix</keyword>
<dbReference type="Gene3D" id="1.10.287.70">
    <property type="match status" value="1"/>
</dbReference>
<evidence type="ECO:0000256" key="10">
    <source>
        <dbReference type="ARBA" id="ARBA00023180"/>
    </source>
</evidence>
<reference evidence="17 18" key="1">
    <citation type="journal article" date="2018" name="Mol. Plant">
        <title>The genome of Artemisia annua provides insight into the evolution of Asteraceae family and artemisinin biosynthesis.</title>
        <authorList>
            <person name="Shen Q."/>
            <person name="Zhang L."/>
            <person name="Liao Z."/>
            <person name="Wang S."/>
            <person name="Yan T."/>
            <person name="Shi P."/>
            <person name="Liu M."/>
            <person name="Fu X."/>
            <person name="Pan Q."/>
            <person name="Wang Y."/>
            <person name="Lv Z."/>
            <person name="Lu X."/>
            <person name="Zhang F."/>
            <person name="Jiang W."/>
            <person name="Ma Y."/>
            <person name="Chen M."/>
            <person name="Hao X."/>
            <person name="Li L."/>
            <person name="Tang Y."/>
            <person name="Lv G."/>
            <person name="Zhou Y."/>
            <person name="Sun X."/>
            <person name="Brodelius P.E."/>
            <person name="Rose J.K.C."/>
            <person name="Tang K."/>
        </authorList>
    </citation>
    <scope>NUCLEOTIDE SEQUENCE [LARGE SCALE GENOMIC DNA]</scope>
    <source>
        <strain evidence="18">cv. Huhao1</strain>
        <tissue evidence="17">Leaf</tissue>
    </source>
</reference>
<feature type="region of interest" description="Disordered" evidence="13">
    <location>
        <begin position="1374"/>
        <end position="1401"/>
    </location>
</feature>
<evidence type="ECO:0000256" key="2">
    <source>
        <dbReference type="ARBA" id="ARBA00008685"/>
    </source>
</evidence>
<feature type="signal peptide" evidence="15">
    <location>
        <begin position="1"/>
        <end position="19"/>
    </location>
</feature>
<dbReference type="SUPFAM" id="SSF53850">
    <property type="entry name" value="Periplasmic binding protein-like II"/>
    <property type="match status" value="1"/>
</dbReference>
<evidence type="ECO:0000313" key="18">
    <source>
        <dbReference type="Proteomes" id="UP000245207"/>
    </source>
</evidence>
<evidence type="ECO:0000256" key="6">
    <source>
        <dbReference type="ARBA" id="ARBA00022989"/>
    </source>
</evidence>
<evidence type="ECO:0000256" key="11">
    <source>
        <dbReference type="ARBA" id="ARBA00023286"/>
    </source>
</evidence>
<keyword evidence="9" id="KW-0675">Receptor</keyword>
<keyword evidence="18" id="KW-1185">Reference proteome</keyword>
<evidence type="ECO:0000259" key="16">
    <source>
        <dbReference type="SMART" id="SM00079"/>
    </source>
</evidence>
<proteinExistence type="inferred from homology"/>
<dbReference type="PANTHER" id="PTHR34836:SF7">
    <property type="entry name" value="RECEPTOR LIGAND BINDING REGION DOMAIN-CONTAINING PROTEIN"/>
    <property type="match status" value="1"/>
</dbReference>
<evidence type="ECO:0000313" key="17">
    <source>
        <dbReference type="EMBL" id="PWA80691.1"/>
    </source>
</evidence>
<dbReference type="InterPro" id="IPR001828">
    <property type="entry name" value="ANF_lig-bd_rcpt"/>
</dbReference>
<sequence>MKKIVFWLVFSMCVMLSRGRPSVVNIGGLLTVNSVIGRSVKPAIIAAVDDVNSDKTVLGDTHLNLILHDTNCSGFLGTIEALELMEKKVVAAIGPQSSTIAHVISHVVTELHVPLLSFGATDPTLSALQYPYFIRTTQNDYYQMSAVADIIEYFDWKEVIAIFVDDDYGRNGVSSLGDSLAKNRAKISYKAALTPGASQSDISQVLTDVNLMESRVYVVHVNPDSGLKIFSIAKKLGMMTSDYVWITTEWLPAVLDSSDLPDPDTLSLLQGVVSLRQHTPNSDLKTSFTKKWKNITEKETSGFNSYALYAYDSVWLLAYALDTLLKSGKNITFSSDPRLRETNDSSLRLSALQTFNEGPMLLETLLSTNFTGLSGEFQFDQDKNLIHPGYDVLNIGENGLRTIGYWSNYSGLSVTPPETFYGKPLNSSNSNRLYSVIWPGETSLKPRGWVFPNNGKPLRIGVPYRHSYKEVVTKDVHDPRGLLNHMCVMLSRGRPSVVNIGGLLTVNSVIGRSVKPAIIAAVDDVNSDKTVLGDTHLNLILHDTNCSGFLGTIEALELMEKKVVAAIGPQSSTIAHVISHVVTELHVPLLSFGATDPTLSALQYPYFIRTTQNDYYQMSAVADVIEYFDWKEVIAIFVDDDYGRNGVSSLGDSLAKNRAKISYKAALTPGASLSDISQVLTDVNLMESRVYVVHVNPDSGLKIFSIAKKLGMMTSDYVWITTEWLPAVLDSSDLPDPDTLSLLQGVVSLRQHTPNSDLKTAFTKKWKNITEKETSSFNSYALYAYDSVWLLAYALDTLLKSGKNITFLSDPRLRETNDSSLRLSALQTFNEGPLLLETLLSTNFTGLSGEFQFDQDKNLIHPGYDVLNIGENGLRTIGYWSNYSGLSVTPPETFYGKPLNSSNSNRLYSVIWPGETSLKPRGWVFPNNGKPLRIGVPYRHSYKEVVTKDVHDPRGVRGYSIDVFEAAVSLLPYPVPRKYILFGNGDRNPSYSNLVTSVADDTFDAVVGDVTIITNRTRIVDFTQPYMESGLVIVVPVKKSKTSPWAFLKPFTIEMWLVTGGFFLLVGFVVWILEHRLNHEFRGPPSQQVMTIFWFSFSTMFFSHRENTVSTLGRLVLLLWLFVVLIINSSYTASLTSILTVQQLTSGIEGIDGLISSNEPIGVQDGSFAKNYLVQELNIAESRIRLLKDQSEYVKSLSLGPKQGGVAAIVDELPYIELFMSYTKCEFKIVGREFTKSGWGFAFQRDSPLAIDLSTAILQLSENGELQRIHDKWLASSSCSSQVADIDTNSLSLSSFWGLFLICGIVCFISLGVYFCRVLCQYRRFDANSDEEANEIPEPQSARRSSRRTFRSTSFKDLIVFYDKKEAEIKEMLKRNKRQVGENNDSPSSPYNGNFSIGRNG</sequence>
<dbReference type="GO" id="GO:0015276">
    <property type="term" value="F:ligand-gated monoatomic ion channel activity"/>
    <property type="evidence" value="ECO:0007669"/>
    <property type="project" value="InterPro"/>
</dbReference>
<keyword evidence="8 14" id="KW-0472">Membrane</keyword>
<evidence type="ECO:0000256" key="15">
    <source>
        <dbReference type="SAM" id="SignalP"/>
    </source>
</evidence>
<dbReference type="InterPro" id="IPR001320">
    <property type="entry name" value="Iontro_rcpt_C"/>
</dbReference>
<dbReference type="SUPFAM" id="SSF53822">
    <property type="entry name" value="Periplasmic binding protein-like I"/>
    <property type="match status" value="2"/>
</dbReference>
<keyword evidence="5 15" id="KW-0732">Signal</keyword>
<dbReference type="GO" id="GO:0009611">
    <property type="term" value="P:response to wounding"/>
    <property type="evidence" value="ECO:0007669"/>
    <property type="project" value="UniProtKB-ARBA"/>
</dbReference>
<evidence type="ECO:0000256" key="9">
    <source>
        <dbReference type="ARBA" id="ARBA00023170"/>
    </source>
</evidence>
<dbReference type="OrthoDB" id="5984008at2759"/>